<dbReference type="EMBL" id="JARPOI010000003">
    <property type="protein sequence ID" value="KAJ9186002.1"/>
    <property type="molecule type" value="Genomic_DNA"/>
</dbReference>
<keyword evidence="1" id="KW-0472">Membrane</keyword>
<dbReference type="InterPro" id="IPR007053">
    <property type="entry name" value="LRAT_dom"/>
</dbReference>
<evidence type="ECO:0000259" key="2">
    <source>
        <dbReference type="PROSITE" id="PS51934"/>
    </source>
</evidence>
<name>A0ABQ9N0C9_HEVBR</name>
<feature type="transmembrane region" description="Helical" evidence="1">
    <location>
        <begin position="155"/>
        <end position="174"/>
    </location>
</feature>
<dbReference type="Proteomes" id="UP001174677">
    <property type="component" value="Chromosome 3"/>
</dbReference>
<dbReference type="PROSITE" id="PS51934">
    <property type="entry name" value="LRAT"/>
    <property type="match status" value="1"/>
</dbReference>
<evidence type="ECO:0000313" key="3">
    <source>
        <dbReference type="EMBL" id="KAJ9186002.1"/>
    </source>
</evidence>
<keyword evidence="1" id="KW-0812">Transmembrane</keyword>
<protein>
    <recommendedName>
        <fullName evidence="2">LRAT domain-containing protein</fullName>
    </recommendedName>
</protein>
<gene>
    <name evidence="3" type="ORF">P3X46_005562</name>
</gene>
<dbReference type="Pfam" id="PF04970">
    <property type="entry name" value="LRAT"/>
    <property type="match status" value="1"/>
</dbReference>
<sequence length="180" mass="19897">MVNPDELQVGDHIYVWRSTYYHHGIYVGEVDGVKYVIHFVSTENVFFVGSSSTASTSRSLPTNQVYPCAVCEYGRNTNPGVVKTCLDCFLSGGELQVKQYDGNSKPAKEVVEKAYFLLEHGFDDYDLARKNCEHFATFCKTGKPRSKQVETVSTFAAIIGAFGSILGAALMLSAKQKNNK</sequence>
<comment type="caution">
    <text evidence="3">The sequence shown here is derived from an EMBL/GenBank/DDBJ whole genome shotgun (WGS) entry which is preliminary data.</text>
</comment>
<dbReference type="Gene3D" id="3.90.1720.10">
    <property type="entry name" value="endopeptidase domain like (from Nostoc punctiforme)"/>
    <property type="match status" value="1"/>
</dbReference>
<keyword evidence="1" id="KW-1133">Transmembrane helix</keyword>
<keyword evidence="4" id="KW-1185">Reference proteome</keyword>
<evidence type="ECO:0000256" key="1">
    <source>
        <dbReference type="SAM" id="Phobius"/>
    </source>
</evidence>
<dbReference type="PANTHER" id="PTHR46137:SF1">
    <property type="entry name" value="LRAT DOMAIN-CONTAINING PROTEIN"/>
    <property type="match status" value="1"/>
</dbReference>
<reference evidence="3" key="1">
    <citation type="journal article" date="2023" name="Plant Biotechnol. J.">
        <title>Chromosome-level wild Hevea brasiliensis genome provides new tools for genomic-assisted breeding and valuable loci to elevate rubber yield.</title>
        <authorList>
            <person name="Cheng H."/>
            <person name="Song X."/>
            <person name="Hu Y."/>
            <person name="Wu T."/>
            <person name="Yang Q."/>
            <person name="An Z."/>
            <person name="Feng S."/>
            <person name="Deng Z."/>
            <person name="Wu W."/>
            <person name="Zeng X."/>
            <person name="Tu M."/>
            <person name="Wang X."/>
            <person name="Huang H."/>
        </authorList>
    </citation>
    <scope>NUCLEOTIDE SEQUENCE</scope>
    <source>
        <strain evidence="3">MT/VB/25A 57/8</strain>
    </source>
</reference>
<organism evidence="3 4">
    <name type="scientific">Hevea brasiliensis</name>
    <name type="common">Para rubber tree</name>
    <name type="synonym">Siphonia brasiliensis</name>
    <dbReference type="NCBI Taxonomy" id="3981"/>
    <lineage>
        <taxon>Eukaryota</taxon>
        <taxon>Viridiplantae</taxon>
        <taxon>Streptophyta</taxon>
        <taxon>Embryophyta</taxon>
        <taxon>Tracheophyta</taxon>
        <taxon>Spermatophyta</taxon>
        <taxon>Magnoliopsida</taxon>
        <taxon>eudicotyledons</taxon>
        <taxon>Gunneridae</taxon>
        <taxon>Pentapetalae</taxon>
        <taxon>rosids</taxon>
        <taxon>fabids</taxon>
        <taxon>Malpighiales</taxon>
        <taxon>Euphorbiaceae</taxon>
        <taxon>Crotonoideae</taxon>
        <taxon>Micrandreae</taxon>
        <taxon>Hevea</taxon>
    </lineage>
</organism>
<evidence type="ECO:0000313" key="4">
    <source>
        <dbReference type="Proteomes" id="UP001174677"/>
    </source>
</evidence>
<proteinExistence type="predicted"/>
<feature type="domain" description="LRAT" evidence="2">
    <location>
        <begin position="12"/>
        <end position="148"/>
    </location>
</feature>
<accession>A0ABQ9N0C9</accession>
<dbReference type="PANTHER" id="PTHR46137">
    <property type="entry name" value="OS05G0310600 PROTEIN"/>
    <property type="match status" value="1"/>
</dbReference>